<keyword evidence="3 4" id="KW-0732">Signal</keyword>
<evidence type="ECO:0000313" key="5">
    <source>
        <dbReference type="EMBL" id="CAG2153005.1"/>
    </source>
</evidence>
<dbReference type="Pfam" id="PF10627">
    <property type="entry name" value="CsgE"/>
    <property type="match status" value="1"/>
</dbReference>
<sequence>MTTLHRSAASAALLLGLAMPAVASQSGPVTTSSVSKSRTLNRAEVGGIVTGQMITLAGRTFYDSFAAAWRDKDEQGRFVVAISERPSARWGSQVFVDYGNRRLYQAFLPPNLSRIGAIGTAAAEQVFQAIIDDQVAQFFGDPDMARDEF</sequence>
<accession>A0ABN7Q786</accession>
<proteinExistence type="predicted"/>
<comment type="function">
    <text evidence="1">May be involved in the biogenesis of curli organelles.</text>
</comment>
<comment type="caution">
    <text evidence="5">The sequence shown here is derived from an EMBL/GenBank/DDBJ whole genome shotgun (WGS) entry which is preliminary data.</text>
</comment>
<dbReference type="RefSeq" id="WP_211955306.1">
    <property type="nucleotide sequence ID" value="NZ_CAJPVI010000027.1"/>
</dbReference>
<feature type="signal peptide" evidence="4">
    <location>
        <begin position="1"/>
        <end position="23"/>
    </location>
</feature>
<evidence type="ECO:0000256" key="1">
    <source>
        <dbReference type="ARBA" id="ARBA00003989"/>
    </source>
</evidence>
<protein>
    <recommendedName>
        <fullName evidence="2">Curli production assembly/transport component CsgE</fullName>
    </recommendedName>
</protein>
<dbReference type="InterPro" id="IPR018900">
    <property type="entry name" value="Curli_CsgE"/>
</dbReference>
<organism evidence="5 6">
    <name type="scientific">Cupriavidus numazuensis</name>
    <dbReference type="NCBI Taxonomy" id="221992"/>
    <lineage>
        <taxon>Bacteria</taxon>
        <taxon>Pseudomonadati</taxon>
        <taxon>Pseudomonadota</taxon>
        <taxon>Betaproteobacteria</taxon>
        <taxon>Burkholderiales</taxon>
        <taxon>Burkholderiaceae</taxon>
        <taxon>Cupriavidus</taxon>
    </lineage>
</organism>
<keyword evidence="6" id="KW-1185">Reference proteome</keyword>
<gene>
    <name evidence="5" type="ORF">LMG26411_04320</name>
</gene>
<dbReference type="EMBL" id="CAJPVI010000027">
    <property type="protein sequence ID" value="CAG2153005.1"/>
    <property type="molecule type" value="Genomic_DNA"/>
</dbReference>
<dbReference type="Proteomes" id="UP000672657">
    <property type="component" value="Unassembled WGS sequence"/>
</dbReference>
<evidence type="ECO:0000256" key="4">
    <source>
        <dbReference type="SAM" id="SignalP"/>
    </source>
</evidence>
<feature type="chain" id="PRO_5046655219" description="Curli production assembly/transport component CsgE" evidence="4">
    <location>
        <begin position="24"/>
        <end position="149"/>
    </location>
</feature>
<evidence type="ECO:0000256" key="2">
    <source>
        <dbReference type="ARBA" id="ARBA00014024"/>
    </source>
</evidence>
<evidence type="ECO:0000256" key="3">
    <source>
        <dbReference type="ARBA" id="ARBA00022729"/>
    </source>
</evidence>
<name>A0ABN7Q786_9BURK</name>
<reference evidence="5 6" key="1">
    <citation type="submission" date="2021-03" db="EMBL/GenBank/DDBJ databases">
        <authorList>
            <person name="Peeters C."/>
        </authorList>
    </citation>
    <scope>NUCLEOTIDE SEQUENCE [LARGE SCALE GENOMIC DNA]</scope>
    <source>
        <strain evidence="5 6">LMG 26411</strain>
    </source>
</reference>
<evidence type="ECO:0000313" key="6">
    <source>
        <dbReference type="Proteomes" id="UP000672657"/>
    </source>
</evidence>